<dbReference type="PANTHER" id="PTHR12482">
    <property type="entry name" value="LIPASE ROG1-RELATED-RELATED"/>
    <property type="match status" value="1"/>
</dbReference>
<feature type="domain" description="DUF676" evidence="3">
    <location>
        <begin position="6"/>
        <end position="217"/>
    </location>
</feature>
<reference evidence="4 5" key="1">
    <citation type="journal article" date="2019" name="Sci. Rep.">
        <title>Comparative genomics of chytrid fungi reveal insights into the obligate biotrophic and pathogenic lifestyle of Synchytrium endobioticum.</title>
        <authorList>
            <person name="van de Vossenberg B.T.L.H."/>
            <person name="Warris S."/>
            <person name="Nguyen H.D.T."/>
            <person name="van Gent-Pelzer M.P.E."/>
            <person name="Joly D.L."/>
            <person name="van de Geest H.C."/>
            <person name="Bonants P.J.M."/>
            <person name="Smith D.S."/>
            <person name="Levesque C.A."/>
            <person name="van der Lee T.A.J."/>
        </authorList>
    </citation>
    <scope>NUCLEOTIDE SEQUENCE [LARGE SCALE GENOMIC DNA]</scope>
    <source>
        <strain evidence="4 5">CBS 809.83</strain>
    </source>
</reference>
<name>A0A507DUY8_9FUNG</name>
<comment type="caution">
    <text evidence="4">The sequence shown here is derived from an EMBL/GenBank/DDBJ whole genome shotgun (WGS) entry which is preliminary data.</text>
</comment>
<dbReference type="InterPro" id="IPR007751">
    <property type="entry name" value="DUF676_lipase-like"/>
</dbReference>
<dbReference type="Pfam" id="PF05057">
    <property type="entry name" value="DUF676"/>
    <property type="match status" value="1"/>
</dbReference>
<dbReference type="InterPro" id="IPR029058">
    <property type="entry name" value="AB_hydrolase_fold"/>
</dbReference>
<feature type="transmembrane region" description="Helical" evidence="2">
    <location>
        <begin position="345"/>
        <end position="369"/>
    </location>
</feature>
<keyword evidence="2" id="KW-0812">Transmembrane</keyword>
<gene>
    <name evidence="4" type="ORF">PhCBS80983_g05216</name>
</gene>
<dbReference type="InterPro" id="IPR044294">
    <property type="entry name" value="Lipase-like"/>
</dbReference>
<dbReference type="Gene3D" id="3.40.50.1820">
    <property type="entry name" value="alpha/beta hydrolase"/>
    <property type="match status" value="1"/>
</dbReference>
<protein>
    <recommendedName>
        <fullName evidence="3">DUF676 domain-containing protein</fullName>
    </recommendedName>
</protein>
<proteinExistence type="inferred from homology"/>
<keyword evidence="5" id="KW-1185">Reference proteome</keyword>
<organism evidence="4 5">
    <name type="scientific">Powellomyces hirtus</name>
    <dbReference type="NCBI Taxonomy" id="109895"/>
    <lineage>
        <taxon>Eukaryota</taxon>
        <taxon>Fungi</taxon>
        <taxon>Fungi incertae sedis</taxon>
        <taxon>Chytridiomycota</taxon>
        <taxon>Chytridiomycota incertae sedis</taxon>
        <taxon>Chytridiomycetes</taxon>
        <taxon>Spizellomycetales</taxon>
        <taxon>Powellomycetaceae</taxon>
        <taxon>Powellomyces</taxon>
    </lineage>
</organism>
<comment type="similarity">
    <text evidence="1">Belongs to the putative lipase ROG1 family.</text>
</comment>
<dbReference type="EMBL" id="QEAQ01000104">
    <property type="protein sequence ID" value="TPX55564.1"/>
    <property type="molecule type" value="Genomic_DNA"/>
</dbReference>
<evidence type="ECO:0000256" key="1">
    <source>
        <dbReference type="ARBA" id="ARBA00007920"/>
    </source>
</evidence>
<dbReference type="PANTHER" id="PTHR12482:SF62">
    <property type="entry name" value="LIPASE ROG1-RELATED"/>
    <property type="match status" value="1"/>
</dbReference>
<keyword evidence="2" id="KW-1133">Transmembrane helix</keyword>
<dbReference type="Proteomes" id="UP000318582">
    <property type="component" value="Unassembled WGS sequence"/>
</dbReference>
<accession>A0A507DUY8</accession>
<evidence type="ECO:0000256" key="2">
    <source>
        <dbReference type="SAM" id="Phobius"/>
    </source>
</evidence>
<sequence length="463" mass="50328">MTLPPIHLVVIHHGLWGNSTHMAHIDKLLTLNFPRAVETLNFNGNSFTRTYDGVDVCAVRLMAAIQARLADTSRPPVDRISFIGYSLGGLVVRYAVGILEARHMLYPSPAPSPSQPCLLRAVNLITVATPHAGAAWKADNVWGRLYNGATSWAVSASGTHITLTDRDGEFGPTKGAKRPLLDAMADPNLPFWKGLQKFNVRTTYANTINDRVVGYTTSALETSNHYRNPATRFVVDPQYPSIVRMEMNDRVVADTTPADAPAASATDADLLDDELDDESMMPTNTNDEVAVMAKAEAEQAAADETPAASKISEPTPLETAALGVTTVAAISASTALTSPFAPRKLLLYVLAPILAPIIIIAFLSLYIAAKIRNATEKHHVAGPLADARAHVAAHVAQEKAHPQPRLHTLAETRKRIIANLNILPWRKIHVRIESRRSHAAIVARPDFPHNSDVMAHLVNDFQN</sequence>
<evidence type="ECO:0000259" key="3">
    <source>
        <dbReference type="Pfam" id="PF05057"/>
    </source>
</evidence>
<evidence type="ECO:0000313" key="5">
    <source>
        <dbReference type="Proteomes" id="UP000318582"/>
    </source>
</evidence>
<keyword evidence="2" id="KW-0472">Membrane</keyword>
<dbReference type="SUPFAM" id="SSF53474">
    <property type="entry name" value="alpha/beta-Hydrolases"/>
    <property type="match status" value="1"/>
</dbReference>
<evidence type="ECO:0000313" key="4">
    <source>
        <dbReference type="EMBL" id="TPX55564.1"/>
    </source>
</evidence>
<dbReference type="AlphaFoldDB" id="A0A507DUY8"/>